<gene>
    <name evidence="3" type="ORF">ACFQ33_19450</name>
</gene>
<dbReference type="EMBL" id="JBHTNF010000017">
    <property type="protein sequence ID" value="MFD1330069.1"/>
    <property type="molecule type" value="Genomic_DNA"/>
</dbReference>
<dbReference type="PANTHER" id="PTHR34136">
    <property type="match status" value="1"/>
</dbReference>
<keyword evidence="4" id="KW-1185">Reference proteome</keyword>
<dbReference type="RefSeq" id="WP_374836344.1">
    <property type="nucleotide sequence ID" value="NZ_JBHEEW010000002.1"/>
</dbReference>
<comment type="caution">
    <text evidence="3">The sequence shown here is derived from an EMBL/GenBank/DDBJ whole genome shotgun (WGS) entry which is preliminary data.</text>
</comment>
<protein>
    <submittedName>
        <fullName evidence="3">WecB/TagA/CpsF family glycosyltransferase</fullName>
    </submittedName>
</protein>
<keyword evidence="2" id="KW-0808">Transferase</keyword>
<sequence>MLQFFNDETNPGLTCFSYKVHSAPMSIACLERSAMSVQIDEPSEAEGGPAWATTVLGGLPITVIGMQESADEFVRIALKARGRDQLPYYSTSANGQVIALASRDPEFRELLLTADQIHADGMPMVLLSRMLTRNALSERVATTDLVHVVAEAAEKQGLSFYFLGAAAEINKRAVANMREKYPKLKFAGASHGYLSGQQEADVVDEIARLKPDILWIGMGVPHEQQFVARNREKLRGVGVIKTAGGLFDFLAGKNSRAPKWMQKVGLEWAYRTILEPRRLAVRYLTTNPVALRQILLNSN</sequence>
<name>A0ABW3Z1L6_MYCRA</name>
<organism evidence="3 4">
    <name type="scientific">Mycoplana ramosa</name>
    <name type="common">Mycoplana bullata</name>
    <dbReference type="NCBI Taxonomy" id="40837"/>
    <lineage>
        <taxon>Bacteria</taxon>
        <taxon>Pseudomonadati</taxon>
        <taxon>Pseudomonadota</taxon>
        <taxon>Alphaproteobacteria</taxon>
        <taxon>Hyphomicrobiales</taxon>
        <taxon>Rhizobiaceae</taxon>
        <taxon>Mycoplana</taxon>
    </lineage>
</organism>
<reference evidence="4" key="1">
    <citation type="journal article" date="2019" name="Int. J. Syst. Evol. Microbiol.">
        <title>The Global Catalogue of Microorganisms (GCM) 10K type strain sequencing project: providing services to taxonomists for standard genome sequencing and annotation.</title>
        <authorList>
            <consortium name="The Broad Institute Genomics Platform"/>
            <consortium name="The Broad Institute Genome Sequencing Center for Infectious Disease"/>
            <person name="Wu L."/>
            <person name="Ma J."/>
        </authorList>
    </citation>
    <scope>NUCLEOTIDE SEQUENCE [LARGE SCALE GENOMIC DNA]</scope>
    <source>
        <strain evidence="4">CCUG 55609</strain>
    </source>
</reference>
<dbReference type="PANTHER" id="PTHR34136:SF1">
    <property type="entry name" value="UDP-N-ACETYL-D-MANNOSAMINURONIC ACID TRANSFERASE"/>
    <property type="match status" value="1"/>
</dbReference>
<accession>A0ABW3Z1L6</accession>
<dbReference type="CDD" id="cd06533">
    <property type="entry name" value="Glyco_transf_WecG_TagA"/>
    <property type="match status" value="1"/>
</dbReference>
<evidence type="ECO:0000256" key="1">
    <source>
        <dbReference type="ARBA" id="ARBA00022676"/>
    </source>
</evidence>
<evidence type="ECO:0000256" key="2">
    <source>
        <dbReference type="ARBA" id="ARBA00022679"/>
    </source>
</evidence>
<evidence type="ECO:0000313" key="4">
    <source>
        <dbReference type="Proteomes" id="UP001597173"/>
    </source>
</evidence>
<evidence type="ECO:0000313" key="3">
    <source>
        <dbReference type="EMBL" id="MFD1330069.1"/>
    </source>
</evidence>
<keyword evidence="1" id="KW-0328">Glycosyltransferase</keyword>
<dbReference type="Pfam" id="PF03808">
    <property type="entry name" value="Glyco_tran_WecG"/>
    <property type="match status" value="1"/>
</dbReference>
<dbReference type="Proteomes" id="UP001597173">
    <property type="component" value="Unassembled WGS sequence"/>
</dbReference>
<dbReference type="InterPro" id="IPR004629">
    <property type="entry name" value="WecG_TagA_CpsF"/>
</dbReference>
<dbReference type="NCBIfam" id="TIGR00696">
    <property type="entry name" value="wecG_tagA_cpsF"/>
    <property type="match status" value="1"/>
</dbReference>
<proteinExistence type="predicted"/>